<dbReference type="PATRIC" id="fig|145458.7.peg.1416"/>
<sequence length="194" mass="20034">MRLVKYAAYTTIVALGLCLAGCSDSSGSTKSYAHGTRIKLYSSIEDLAGDSAAVIVGTVSGQKAETDSTGNQVTVSTFVVSEQIPTTKVGTHLGKAPASIQSGTTVSVRQLGASDIVGLAAPILRQNQSYLLFVTPSMLPGDEAQQFSITGASAGYYQKKVAPSSVDEAAPTFEKVGDEEGDVLPGLVNPSELK</sequence>
<evidence type="ECO:0000313" key="5">
    <source>
        <dbReference type="Proteomes" id="UP000052979"/>
    </source>
</evidence>
<protein>
    <recommendedName>
        <fullName evidence="7">Lipoprotein</fullName>
    </recommendedName>
</protein>
<name>A0A0C5BF21_9MICO</name>
<dbReference type="RefSeq" id="WP_027691317.1">
    <property type="nucleotide sequence ID" value="NZ_CP010848.1"/>
</dbReference>
<evidence type="ECO:0000256" key="1">
    <source>
        <dbReference type="SAM" id="MobiDB-lite"/>
    </source>
</evidence>
<dbReference type="AlphaFoldDB" id="A0A0C5BF21"/>
<organism evidence="3 5">
    <name type="scientific">Rathayibacter toxicus</name>
    <dbReference type="NCBI Taxonomy" id="145458"/>
    <lineage>
        <taxon>Bacteria</taxon>
        <taxon>Bacillati</taxon>
        <taxon>Actinomycetota</taxon>
        <taxon>Actinomycetes</taxon>
        <taxon>Micrococcales</taxon>
        <taxon>Microbacteriaceae</taxon>
        <taxon>Rathayibacter</taxon>
    </lineage>
</organism>
<evidence type="ECO:0000256" key="2">
    <source>
        <dbReference type="SAM" id="SignalP"/>
    </source>
</evidence>
<keyword evidence="5" id="KW-1185">Reference proteome</keyword>
<gene>
    <name evidence="4" type="ORF">C5C51_05935</name>
    <name evidence="3" type="ORF">VT73_08275</name>
</gene>
<dbReference type="Proteomes" id="UP000052979">
    <property type="component" value="Unassembled WGS sequence"/>
</dbReference>
<dbReference type="GeneID" id="93667126"/>
<evidence type="ECO:0000313" key="4">
    <source>
        <dbReference type="EMBL" id="PPI15316.1"/>
    </source>
</evidence>
<reference evidence="4 6" key="2">
    <citation type="submission" date="2018-02" db="EMBL/GenBank/DDBJ databases">
        <title>Bacteriophage NCPPB3778 and a type I-E CRISPR drive the evolution of the US Biological Select Agent, Rathayibacter toxicus.</title>
        <authorList>
            <person name="Davis E.W.II."/>
            <person name="Tabima J.F."/>
            <person name="Weisberg A.J."/>
            <person name="Lopes L.D."/>
            <person name="Wiseman M.S."/>
            <person name="Wiseman M.S."/>
            <person name="Pupko T."/>
            <person name="Belcher M.S."/>
            <person name="Sechler A.J."/>
            <person name="Tancos M.A."/>
            <person name="Schroeder B.K."/>
            <person name="Murray T.D."/>
            <person name="Luster D.G."/>
            <person name="Schneider W.L."/>
            <person name="Rogers E."/>
            <person name="Andreote F.D."/>
            <person name="Grunwald N.J."/>
            <person name="Putnam M.L."/>
            <person name="Chang J.H."/>
        </authorList>
    </citation>
    <scope>NUCLEOTIDE SEQUENCE [LARGE SCALE GENOMIC DNA]</scope>
    <source>
        <strain evidence="4 6">FH99</strain>
    </source>
</reference>
<accession>A0A0C5BF21</accession>
<reference evidence="3 5" key="1">
    <citation type="submission" date="2015-04" db="EMBL/GenBank/DDBJ databases">
        <title>Draft genome sequence of Rathayibacter toxicus strain FH-142 (AKA 70134 or CS 32), a Western Australian isolate.</title>
        <authorList>
            <consortium name="Consortium for Microbial Forensics and Genomics (microFORGE)"/>
            <person name="Knight B.M."/>
            <person name="Roberts D.P."/>
            <person name="Lin D."/>
            <person name="Hari K."/>
            <person name="Fletcher J."/>
            <person name="Melcher U."/>
            <person name="Blagden T."/>
            <person name="Luster D.G."/>
            <person name="Sechler A.J."/>
            <person name="Schneider W.L."/>
            <person name="Winegar R.A."/>
        </authorList>
    </citation>
    <scope>NUCLEOTIDE SEQUENCE [LARGE SCALE GENOMIC DNA]</scope>
    <source>
        <strain evidence="3 5">FH142</strain>
    </source>
</reference>
<dbReference type="EMBL" id="PSWU01000007">
    <property type="protein sequence ID" value="PPI15316.1"/>
    <property type="molecule type" value="Genomic_DNA"/>
</dbReference>
<feature type="signal peptide" evidence="2">
    <location>
        <begin position="1"/>
        <end position="20"/>
    </location>
</feature>
<dbReference type="STRING" id="145458.APU90_00315"/>
<dbReference type="OrthoDB" id="3727724at2"/>
<evidence type="ECO:0008006" key="7">
    <source>
        <dbReference type="Google" id="ProtNLM"/>
    </source>
</evidence>
<proteinExistence type="predicted"/>
<dbReference type="eggNOG" id="ENOG5032ZYE">
    <property type="taxonomic scope" value="Bacteria"/>
</dbReference>
<evidence type="ECO:0000313" key="6">
    <source>
        <dbReference type="Proteomes" id="UP000237966"/>
    </source>
</evidence>
<feature type="region of interest" description="Disordered" evidence="1">
    <location>
        <begin position="174"/>
        <end position="194"/>
    </location>
</feature>
<comment type="caution">
    <text evidence="3">The sequence shown here is derived from an EMBL/GenBank/DDBJ whole genome shotgun (WGS) entry which is preliminary data.</text>
</comment>
<dbReference type="KEGG" id="rtx:TI83_06165"/>
<evidence type="ECO:0000313" key="3">
    <source>
        <dbReference type="EMBL" id="KKM44538.1"/>
    </source>
</evidence>
<keyword evidence="2" id="KW-0732">Signal</keyword>
<dbReference type="Proteomes" id="UP000237966">
    <property type="component" value="Unassembled WGS sequence"/>
</dbReference>
<dbReference type="EMBL" id="LBFI01000053">
    <property type="protein sequence ID" value="KKM44538.1"/>
    <property type="molecule type" value="Genomic_DNA"/>
</dbReference>
<dbReference type="KEGG" id="rtc:APU90_00315"/>
<feature type="chain" id="PRO_5038208485" description="Lipoprotein" evidence="2">
    <location>
        <begin position="21"/>
        <end position="194"/>
    </location>
</feature>